<gene>
    <name evidence="2" type="ORF">PMAYCL1PPCAC_21101</name>
</gene>
<keyword evidence="3" id="KW-1185">Reference proteome</keyword>
<evidence type="ECO:0000256" key="1">
    <source>
        <dbReference type="SAM" id="MobiDB-lite"/>
    </source>
</evidence>
<evidence type="ECO:0000313" key="2">
    <source>
        <dbReference type="EMBL" id="GMR50906.1"/>
    </source>
</evidence>
<feature type="non-terminal residue" evidence="2">
    <location>
        <position position="1"/>
    </location>
</feature>
<feature type="non-terminal residue" evidence="2">
    <location>
        <position position="380"/>
    </location>
</feature>
<feature type="region of interest" description="Disordered" evidence="1">
    <location>
        <begin position="248"/>
        <end position="271"/>
    </location>
</feature>
<proteinExistence type="predicted"/>
<name>A0AAN5CUK2_9BILA</name>
<dbReference type="EMBL" id="BTRK01000005">
    <property type="protein sequence ID" value="GMR50906.1"/>
    <property type="molecule type" value="Genomic_DNA"/>
</dbReference>
<dbReference type="Proteomes" id="UP001328107">
    <property type="component" value="Unassembled WGS sequence"/>
</dbReference>
<reference evidence="3" key="1">
    <citation type="submission" date="2022-10" db="EMBL/GenBank/DDBJ databases">
        <title>Genome assembly of Pristionchus species.</title>
        <authorList>
            <person name="Yoshida K."/>
            <person name="Sommer R.J."/>
        </authorList>
    </citation>
    <scope>NUCLEOTIDE SEQUENCE [LARGE SCALE GENOMIC DNA]</scope>
    <source>
        <strain evidence="3">RS5460</strain>
    </source>
</reference>
<sequence length="380" mass="42125">DVDKQVNMIDSDIHTFDGNTGVAPKPNAQQRKSIHRKVLKNRTKFREQPPLVDNDDFSGVKGYSPYPSMRKPVNRGPPKNKALSIGVTGKRHRAILDSSKAQAIIKSHKIKRNNLRRYLLMSKINRAKPMAINDDTVRALDWMMQSLGATELMEPKKPSNKYQHARVNSHARAEISAGIQHATRKTNVIDSVAIGSPVPKKRPAVYRPSKILPPRKKIAAYQSQPFMKVHDSDLLWTRQPEGISRMKPLRKSAHGASRNHVTTTPLPMYPPDLRANPPKQKSLIPALETQPLNLIPPPLDEAIDIMRYPRNGAYGNGFELDGSSPDAAAYLAAEGTARPAKALPRRNEHRARGVKTVTGVERKRLIGGAYTSTSGAAAFP</sequence>
<evidence type="ECO:0000313" key="3">
    <source>
        <dbReference type="Proteomes" id="UP001328107"/>
    </source>
</evidence>
<feature type="region of interest" description="Disordered" evidence="1">
    <location>
        <begin position="15"/>
        <end position="80"/>
    </location>
</feature>
<feature type="compositionally biased region" description="Basic residues" evidence="1">
    <location>
        <begin position="32"/>
        <end position="43"/>
    </location>
</feature>
<comment type="caution">
    <text evidence="2">The sequence shown here is derived from an EMBL/GenBank/DDBJ whole genome shotgun (WGS) entry which is preliminary data.</text>
</comment>
<accession>A0AAN5CUK2</accession>
<protein>
    <submittedName>
        <fullName evidence="2">Uncharacterized protein</fullName>
    </submittedName>
</protein>
<dbReference type="AlphaFoldDB" id="A0AAN5CUK2"/>
<organism evidence="2 3">
    <name type="scientific">Pristionchus mayeri</name>
    <dbReference type="NCBI Taxonomy" id="1317129"/>
    <lineage>
        <taxon>Eukaryota</taxon>
        <taxon>Metazoa</taxon>
        <taxon>Ecdysozoa</taxon>
        <taxon>Nematoda</taxon>
        <taxon>Chromadorea</taxon>
        <taxon>Rhabditida</taxon>
        <taxon>Rhabditina</taxon>
        <taxon>Diplogasteromorpha</taxon>
        <taxon>Diplogasteroidea</taxon>
        <taxon>Neodiplogasteridae</taxon>
        <taxon>Pristionchus</taxon>
    </lineage>
</organism>